<organism evidence="2 3">
    <name type="scientific">Xanthomarina spongicola</name>
    <dbReference type="NCBI Taxonomy" id="570520"/>
    <lineage>
        <taxon>Bacteria</taxon>
        <taxon>Pseudomonadati</taxon>
        <taxon>Bacteroidota</taxon>
        <taxon>Flavobacteriia</taxon>
        <taxon>Flavobacteriales</taxon>
        <taxon>Flavobacteriaceae</taxon>
        <taxon>Xanthomarina</taxon>
    </lineage>
</organism>
<reference evidence="2 3" key="1">
    <citation type="submission" date="2018-05" db="EMBL/GenBank/DDBJ databases">
        <title>Genomic Encyclopedia of Archaeal and Bacterial Type Strains, Phase II (KMG-II): from individual species to whole genera.</title>
        <authorList>
            <person name="Goeker M."/>
        </authorList>
    </citation>
    <scope>NUCLEOTIDE SEQUENCE [LARGE SCALE GENOMIC DNA]</scope>
    <source>
        <strain evidence="2 3">DSM 22637</strain>
    </source>
</reference>
<sequence>MKYGLLKYRDKESNIGDYIQSLAAKRFLPQVDRLVSREKLDKVSEDLYIILNGWFMHHPENWPPSGHVTPKFISFHINNHAKRLMTNEKSIAYYKKHEPIGCRDKFTEKLLKDKGVEAYFSGCLTLTLEKEKYLKDEKAEVIFCDILSHKNDVINEGQKIPWKKIRNPHKIFIKKVKKKLFKKKTRKLIKKLVPNQLRKNAIYISNQNFQATTHEEKFEIAKSLLAKYAAAKLVVTSRIHVALPCLAFGTPVVFIHPERDTSRLSGLIELFHTFTIKQIEETPEDELQKQFLKASIKNKEVHLKLRDDIIKSFSK</sequence>
<accession>A0A316DJD2</accession>
<dbReference type="RefSeq" id="WP_109682997.1">
    <property type="nucleotide sequence ID" value="NZ_QGGP01000007.1"/>
</dbReference>
<protein>
    <submittedName>
        <fullName evidence="2">Polysaccharide pyruvyl transferase</fullName>
    </submittedName>
</protein>
<dbReference type="Pfam" id="PF04230">
    <property type="entry name" value="PS_pyruv_trans"/>
    <property type="match status" value="1"/>
</dbReference>
<name>A0A316DJD2_9FLAO</name>
<comment type="caution">
    <text evidence="2">The sequence shown here is derived from an EMBL/GenBank/DDBJ whole genome shotgun (WGS) entry which is preliminary data.</text>
</comment>
<keyword evidence="3" id="KW-1185">Reference proteome</keyword>
<feature type="domain" description="Polysaccharide pyruvyl transferase" evidence="1">
    <location>
        <begin position="86"/>
        <end position="255"/>
    </location>
</feature>
<evidence type="ECO:0000313" key="2">
    <source>
        <dbReference type="EMBL" id="PWK17728.1"/>
    </source>
</evidence>
<dbReference type="InterPro" id="IPR007345">
    <property type="entry name" value="Polysacch_pyruvyl_Trfase"/>
</dbReference>
<dbReference type="GO" id="GO:0016740">
    <property type="term" value="F:transferase activity"/>
    <property type="evidence" value="ECO:0007669"/>
    <property type="project" value="UniProtKB-KW"/>
</dbReference>
<dbReference type="AlphaFoldDB" id="A0A316DJD2"/>
<keyword evidence="2" id="KW-0808">Transferase</keyword>
<dbReference type="OrthoDB" id="5672604at2"/>
<proteinExistence type="predicted"/>
<gene>
    <name evidence="2" type="ORF">LX78_02519</name>
</gene>
<dbReference type="Proteomes" id="UP000245430">
    <property type="component" value="Unassembled WGS sequence"/>
</dbReference>
<evidence type="ECO:0000313" key="3">
    <source>
        <dbReference type="Proteomes" id="UP000245430"/>
    </source>
</evidence>
<dbReference type="EMBL" id="QGGP01000007">
    <property type="protein sequence ID" value="PWK17728.1"/>
    <property type="molecule type" value="Genomic_DNA"/>
</dbReference>
<evidence type="ECO:0000259" key="1">
    <source>
        <dbReference type="Pfam" id="PF04230"/>
    </source>
</evidence>